<name>A0A444Y9D9_ARAHY</name>
<dbReference type="AlphaFoldDB" id="A0A444Y9D9"/>
<gene>
    <name evidence="1" type="ORF">Ahy_B07g086273</name>
</gene>
<comment type="caution">
    <text evidence="1">The sequence shown here is derived from an EMBL/GenBank/DDBJ whole genome shotgun (WGS) entry which is preliminary data.</text>
</comment>
<protein>
    <recommendedName>
        <fullName evidence="3">Protein kinase domain-containing protein</fullName>
    </recommendedName>
</protein>
<reference evidence="1 2" key="1">
    <citation type="submission" date="2019-01" db="EMBL/GenBank/DDBJ databases">
        <title>Sequencing of cultivated peanut Arachis hypogaea provides insights into genome evolution and oil improvement.</title>
        <authorList>
            <person name="Chen X."/>
        </authorList>
    </citation>
    <scope>NUCLEOTIDE SEQUENCE [LARGE SCALE GENOMIC DNA]</scope>
    <source>
        <strain evidence="2">cv. Fuhuasheng</strain>
        <tissue evidence="1">Leaves</tissue>
    </source>
</reference>
<evidence type="ECO:0000313" key="1">
    <source>
        <dbReference type="EMBL" id="RYQ98533.1"/>
    </source>
</evidence>
<dbReference type="EMBL" id="SDMP01000017">
    <property type="protein sequence ID" value="RYQ98533.1"/>
    <property type="molecule type" value="Genomic_DNA"/>
</dbReference>
<organism evidence="1 2">
    <name type="scientific">Arachis hypogaea</name>
    <name type="common">Peanut</name>
    <dbReference type="NCBI Taxonomy" id="3818"/>
    <lineage>
        <taxon>Eukaryota</taxon>
        <taxon>Viridiplantae</taxon>
        <taxon>Streptophyta</taxon>
        <taxon>Embryophyta</taxon>
        <taxon>Tracheophyta</taxon>
        <taxon>Spermatophyta</taxon>
        <taxon>Magnoliopsida</taxon>
        <taxon>eudicotyledons</taxon>
        <taxon>Gunneridae</taxon>
        <taxon>Pentapetalae</taxon>
        <taxon>rosids</taxon>
        <taxon>fabids</taxon>
        <taxon>Fabales</taxon>
        <taxon>Fabaceae</taxon>
        <taxon>Papilionoideae</taxon>
        <taxon>50 kb inversion clade</taxon>
        <taxon>dalbergioids sensu lato</taxon>
        <taxon>Dalbergieae</taxon>
        <taxon>Pterocarpus clade</taxon>
        <taxon>Arachis</taxon>
    </lineage>
</organism>
<dbReference type="Proteomes" id="UP000289738">
    <property type="component" value="Chromosome B07"/>
</dbReference>
<evidence type="ECO:0000313" key="2">
    <source>
        <dbReference type="Proteomes" id="UP000289738"/>
    </source>
</evidence>
<accession>A0A444Y9D9</accession>
<proteinExistence type="predicted"/>
<dbReference type="Gene3D" id="3.30.200.20">
    <property type="entry name" value="Phosphorylase Kinase, domain 1"/>
    <property type="match status" value="1"/>
</dbReference>
<keyword evidence="2" id="KW-1185">Reference proteome</keyword>
<dbReference type="SUPFAM" id="SSF56112">
    <property type="entry name" value="Protein kinase-like (PK-like)"/>
    <property type="match status" value="1"/>
</dbReference>
<dbReference type="InterPro" id="IPR011009">
    <property type="entry name" value="Kinase-like_dom_sf"/>
</dbReference>
<sequence>MEESELEEGEACSFLNHEEELDDASIDPDVDLSYISIKSKQPEMTNFGFPASDVGGLQVIKNCDLEKLIELGSRTFGTVYHGKWRGTDVVIKRITDRCFARKPSEQERMVYFSLIIKELTSRMRQSSLLTCTTQMWWHSIVLSLIAQEVLWQQ</sequence>
<evidence type="ECO:0008006" key="3">
    <source>
        <dbReference type="Google" id="ProtNLM"/>
    </source>
</evidence>
<dbReference type="STRING" id="3818.A0A444Y9D9"/>